<dbReference type="InterPro" id="IPR052196">
    <property type="entry name" value="Bact_Kbp"/>
</dbReference>
<dbReference type="Proteomes" id="UP000002743">
    <property type="component" value="Chromosome"/>
</dbReference>
<feature type="region of interest" description="Disordered" evidence="1">
    <location>
        <begin position="309"/>
        <end position="342"/>
    </location>
</feature>
<dbReference type="InterPro" id="IPR018392">
    <property type="entry name" value="LysM"/>
</dbReference>
<organism evidence="4 5">
    <name type="scientific">Methylovorus glucosotrophus (strain SIP3-4)</name>
    <dbReference type="NCBI Taxonomy" id="582744"/>
    <lineage>
        <taxon>Bacteria</taxon>
        <taxon>Pseudomonadati</taxon>
        <taxon>Pseudomonadota</taxon>
        <taxon>Betaproteobacteria</taxon>
        <taxon>Nitrosomonadales</taxon>
        <taxon>Methylophilaceae</taxon>
        <taxon>Methylovorus</taxon>
    </lineage>
</organism>
<dbReference type="SUPFAM" id="SSF54106">
    <property type="entry name" value="LysM domain"/>
    <property type="match status" value="1"/>
</dbReference>
<dbReference type="eggNOG" id="COG1652">
    <property type="taxonomic scope" value="Bacteria"/>
</dbReference>
<dbReference type="STRING" id="582744.Msip34_0183"/>
<evidence type="ECO:0000256" key="2">
    <source>
        <dbReference type="SAM" id="SignalP"/>
    </source>
</evidence>
<feature type="chain" id="PRO_5002973715" evidence="2">
    <location>
        <begin position="21"/>
        <end position="383"/>
    </location>
</feature>
<dbReference type="InterPro" id="IPR036779">
    <property type="entry name" value="LysM_dom_sf"/>
</dbReference>
<dbReference type="SMART" id="SM00257">
    <property type="entry name" value="LysM"/>
    <property type="match status" value="1"/>
</dbReference>
<dbReference type="KEGG" id="mei:Msip34_0183"/>
<reference evidence="4 5" key="2">
    <citation type="journal article" date="2011" name="J. Bacteriol.">
        <title>Genomes of three methylotrophs from a single niche uncover genetic and metabolic divergence of Methylophilaceae.</title>
        <authorList>
            <person name="Lapidus A."/>
            <person name="Clum A."/>
            <person name="Labutti K."/>
            <person name="Kaluzhnaya M.G."/>
            <person name="Lim S."/>
            <person name="Beck D.A."/>
            <person name="Glavina Del Rio T."/>
            <person name="Nolan M."/>
            <person name="Mavromatis K."/>
            <person name="Huntemann M."/>
            <person name="Lucas S."/>
            <person name="Lidstrom M.E."/>
            <person name="Ivanova N."/>
            <person name="Chistoserdova L."/>
        </authorList>
    </citation>
    <scope>NUCLEOTIDE SEQUENCE [LARGE SCALE GENOMIC DNA]</scope>
    <source>
        <strain evidence="4 5">SIP3-4</strain>
    </source>
</reference>
<dbReference type="AlphaFoldDB" id="C6X8G2"/>
<evidence type="ECO:0000313" key="5">
    <source>
        <dbReference type="Proteomes" id="UP000002743"/>
    </source>
</evidence>
<evidence type="ECO:0000256" key="1">
    <source>
        <dbReference type="SAM" id="MobiDB-lite"/>
    </source>
</evidence>
<gene>
    <name evidence="4" type="ordered locus">Msip34_0183</name>
</gene>
<dbReference type="HOGENOM" id="CLU_050533_0_0_4"/>
<feature type="signal peptide" evidence="2">
    <location>
        <begin position="1"/>
        <end position="20"/>
    </location>
</feature>
<keyword evidence="5" id="KW-1185">Reference proteome</keyword>
<proteinExistence type="predicted"/>
<protein>
    <submittedName>
        <fullName evidence="4">Peptidoglycan-binding LysM</fullName>
    </submittedName>
</protein>
<evidence type="ECO:0000313" key="4">
    <source>
        <dbReference type="EMBL" id="ACT49432.1"/>
    </source>
</evidence>
<sequence precursor="true">MLRYIITPLVLACLALPAAADDVQLQPDRPERYVVVKGDTLWAISGKFLKDPWKWPRVWNMNRAEIKNPHLIYPGDVVVLDTSSGEPQLRLLRETVTLQPGIREEPLDREAVPSISPSTIAPFLSRPLIVEADSLKESPTIIAGPQNRVAYAPGNKVYIDKLPEDQGNVWHIYRPGKIMVDPETKEPLGLEALYLGDLKVLKFGDPATGEITRAKEEIFSDDRLVKVEDKLQFNYIPHAPESDIKGRIMAIYGGVAEAGANTIISINKGKLDGLEEGHVLSINRAGTYVSRKPTEKKAEEKFKLPEFRFKDVDPNEEKNKKPQAKTDEKYDPKKDPANDKSLVKLPDERIGLLMVFRTFDRVSYGLIMQAAEPVNLLDTVNTP</sequence>
<dbReference type="CDD" id="cd00118">
    <property type="entry name" value="LysM"/>
    <property type="match status" value="1"/>
</dbReference>
<dbReference type="RefSeq" id="WP_015829194.1">
    <property type="nucleotide sequence ID" value="NC_012969.1"/>
</dbReference>
<dbReference type="PROSITE" id="PS51782">
    <property type="entry name" value="LYSM"/>
    <property type="match status" value="1"/>
</dbReference>
<dbReference type="EMBL" id="CP001674">
    <property type="protein sequence ID" value="ACT49432.1"/>
    <property type="molecule type" value="Genomic_DNA"/>
</dbReference>
<dbReference type="Pfam" id="PF01476">
    <property type="entry name" value="LysM"/>
    <property type="match status" value="1"/>
</dbReference>
<reference evidence="5" key="1">
    <citation type="submission" date="2009-07" db="EMBL/GenBank/DDBJ databases">
        <title>Complete sequence of chromosome of Methylovorus sp. SIP3-4.</title>
        <authorList>
            <person name="Lucas S."/>
            <person name="Copeland A."/>
            <person name="Lapidus A."/>
            <person name="Glavina del Rio T."/>
            <person name="Tice H."/>
            <person name="Bruce D."/>
            <person name="Goodwin L."/>
            <person name="Pitluck S."/>
            <person name="Clum A."/>
            <person name="Larimer F."/>
            <person name="Land M."/>
            <person name="Hauser L."/>
            <person name="Kyrpides N."/>
            <person name="Mikhailova N."/>
            <person name="Kayluzhnaya M."/>
            <person name="Chistoserdova L."/>
        </authorList>
    </citation>
    <scope>NUCLEOTIDE SEQUENCE [LARGE SCALE GENOMIC DNA]</scope>
    <source>
        <strain evidence="5">SIP3-4</strain>
    </source>
</reference>
<dbReference type="PANTHER" id="PTHR34700">
    <property type="entry name" value="POTASSIUM BINDING PROTEIN KBP"/>
    <property type="match status" value="1"/>
</dbReference>
<dbReference type="PANTHER" id="PTHR34700:SF4">
    <property type="entry name" value="PHAGE-LIKE ELEMENT PBSX PROTEIN XKDP"/>
    <property type="match status" value="1"/>
</dbReference>
<feature type="domain" description="LysM" evidence="3">
    <location>
        <begin position="31"/>
        <end position="80"/>
    </location>
</feature>
<accession>C6X8G2</accession>
<keyword evidence="2" id="KW-0732">Signal</keyword>
<dbReference type="Gene3D" id="3.10.350.10">
    <property type="entry name" value="LysM domain"/>
    <property type="match status" value="1"/>
</dbReference>
<evidence type="ECO:0000259" key="3">
    <source>
        <dbReference type="PROSITE" id="PS51782"/>
    </source>
</evidence>
<name>C6X8G2_METGS</name>